<evidence type="ECO:0000313" key="4">
    <source>
        <dbReference type="Proteomes" id="UP000022272"/>
    </source>
</evidence>
<comment type="caution">
    <text evidence="3">The sequence shown here is derived from an EMBL/GenBank/DDBJ whole genome shotgun (WGS) entry which is preliminary data.</text>
</comment>
<evidence type="ECO:0000313" key="3">
    <source>
        <dbReference type="EMBL" id="EXZ44400.1"/>
    </source>
</evidence>
<sequence length="132" mass="15846">MKGGTAMEFLDRRTFEDCMRQVFSRLDRQEEMLSAMRGDVNEKPQGTALLEEDTMDNQDVCMLLHVSKRTLQRYRSDGLLPYRMHRHKTYYRRADVELFISTHMREILRDRAQDKADNTKRKSNDKRTNRKN</sequence>
<feature type="region of interest" description="Disordered" evidence="1">
    <location>
        <begin position="109"/>
        <end position="132"/>
    </location>
</feature>
<feature type="domain" description="Helix-turn-helix" evidence="2">
    <location>
        <begin position="55"/>
        <end position="102"/>
    </location>
</feature>
<gene>
    <name evidence="3" type="ORF">M076_2376</name>
</gene>
<dbReference type="EMBL" id="JGDM01000063">
    <property type="protein sequence ID" value="EXZ44400.1"/>
    <property type="molecule type" value="Genomic_DNA"/>
</dbReference>
<evidence type="ECO:0000259" key="2">
    <source>
        <dbReference type="Pfam" id="PF12728"/>
    </source>
</evidence>
<evidence type="ECO:0000256" key="1">
    <source>
        <dbReference type="SAM" id="MobiDB-lite"/>
    </source>
</evidence>
<dbReference type="AlphaFoldDB" id="A0A015YD67"/>
<dbReference type="PATRIC" id="fig|1339280.3.peg.2275"/>
<accession>A0A015YD67</accession>
<dbReference type="PANTHER" id="PTHR34585">
    <property type="match status" value="1"/>
</dbReference>
<dbReference type="SUPFAM" id="SSF46955">
    <property type="entry name" value="Putative DNA-binding domain"/>
    <property type="match status" value="1"/>
</dbReference>
<dbReference type="RefSeq" id="WP_230586222.1">
    <property type="nucleotide sequence ID" value="NZ_JGDM01000063.1"/>
</dbReference>
<dbReference type="InterPro" id="IPR041657">
    <property type="entry name" value="HTH_17"/>
</dbReference>
<dbReference type="Pfam" id="PF12728">
    <property type="entry name" value="HTH_17"/>
    <property type="match status" value="1"/>
</dbReference>
<protein>
    <submittedName>
        <fullName evidence="3">Helix-turn-helix domain protein</fullName>
    </submittedName>
</protein>
<dbReference type="Proteomes" id="UP000022272">
    <property type="component" value="Unassembled WGS sequence"/>
</dbReference>
<reference evidence="3 4" key="1">
    <citation type="submission" date="2014-02" db="EMBL/GenBank/DDBJ databases">
        <authorList>
            <person name="Sears C."/>
            <person name="Carroll K."/>
            <person name="Sack B.R."/>
            <person name="Qadri F."/>
            <person name="Myers L.L."/>
            <person name="Chung G.-T."/>
            <person name="Escheverria P."/>
            <person name="Fraser C.M."/>
            <person name="Sadzewicz L."/>
            <person name="Shefchek K.A."/>
            <person name="Tallon L."/>
            <person name="Das S.P."/>
            <person name="Daugherty S."/>
            <person name="Mongodin E.F."/>
        </authorList>
    </citation>
    <scope>NUCLEOTIDE SEQUENCE [LARGE SCALE GENOMIC DNA]</scope>
    <source>
        <strain evidence="3 4">2-F-2 #4</strain>
    </source>
</reference>
<dbReference type="PANTHER" id="PTHR34585:SF22">
    <property type="entry name" value="HELIX-TURN-HELIX DOMAIN-CONTAINING PROTEIN"/>
    <property type="match status" value="1"/>
</dbReference>
<proteinExistence type="predicted"/>
<organism evidence="3 4">
    <name type="scientific">Bacteroides fragilis str. 2-F-2 #4</name>
    <dbReference type="NCBI Taxonomy" id="1339280"/>
    <lineage>
        <taxon>Bacteria</taxon>
        <taxon>Pseudomonadati</taxon>
        <taxon>Bacteroidota</taxon>
        <taxon>Bacteroidia</taxon>
        <taxon>Bacteroidales</taxon>
        <taxon>Bacteroidaceae</taxon>
        <taxon>Bacteroides</taxon>
    </lineage>
</organism>
<dbReference type="InterPro" id="IPR009061">
    <property type="entry name" value="DNA-bd_dom_put_sf"/>
</dbReference>
<name>A0A015YD67_BACFG</name>